<keyword evidence="5" id="KW-0479">Metal-binding</keyword>
<dbReference type="OrthoDB" id="7788538at2759"/>
<sequence>MPKKSTKTDLIDTLAINAVIAIDYIESDDDAEIERVFDNFENDIFEVLSRRYATSRIIKTPKSKDWFYNVLPNYGEREFKENLRVSRVDFGRILNIISTSSEFNHVGEGKQFPIPVQLALTLFRFGVNGTGSSHSKLAQKFGIGNGTVDAITKRVIRAILSIEKEWIYWPGEIERSRLAKLCPQLPGCIAIVDGSHINLEEAPIDDPQSYFSRKMRYAIHLQGICDAEFRLRHILVGYPGSVHDAKVFSNSEVAKNPQNYFNLNQWIAGDSAYKLTPFMLTTLRTNSTIGTQCQREKFNKVFCNFRVKIEQVFGNLKETFSSLKELRMRVNFQSGHEYAVQWITSCCILYNIILESLEEYPISEDMLDDDSGINSTNHVPASAIEKRDEIFNFVVNN</sequence>
<comment type="subcellular location">
    <subcellularLocation>
        <location evidence="2">Nucleus</location>
    </subcellularLocation>
</comment>
<comment type="cofactor">
    <cofactor evidence="1">
        <name>a divalent metal cation</name>
        <dbReference type="ChEBI" id="CHEBI:60240"/>
    </cofactor>
</comment>
<evidence type="ECO:0000256" key="7">
    <source>
        <dbReference type="ARBA" id="ARBA00023242"/>
    </source>
</evidence>
<keyword evidence="6" id="KW-0378">Hydrolase</keyword>
<dbReference type="InterPro" id="IPR045249">
    <property type="entry name" value="HARBI1-like"/>
</dbReference>
<evidence type="ECO:0000256" key="4">
    <source>
        <dbReference type="ARBA" id="ARBA00022722"/>
    </source>
</evidence>
<comment type="similarity">
    <text evidence="3">Belongs to the HARBI1 family.</text>
</comment>
<protein>
    <submittedName>
        <fullName evidence="9">Putative nuclease HARBI1</fullName>
    </submittedName>
</protein>
<keyword evidence="4" id="KW-0540">Nuclease</keyword>
<name>A0A226DQA1_FOLCA</name>
<keyword evidence="7" id="KW-0539">Nucleus</keyword>
<dbReference type="GO" id="GO:0004518">
    <property type="term" value="F:nuclease activity"/>
    <property type="evidence" value="ECO:0007669"/>
    <property type="project" value="UniProtKB-KW"/>
</dbReference>
<gene>
    <name evidence="9" type="ORF">Fcan01_18017</name>
</gene>
<evidence type="ECO:0000256" key="3">
    <source>
        <dbReference type="ARBA" id="ARBA00006958"/>
    </source>
</evidence>
<proteinExistence type="inferred from homology"/>
<keyword evidence="10" id="KW-1185">Reference proteome</keyword>
<dbReference type="PANTHER" id="PTHR22930">
    <property type="match status" value="1"/>
</dbReference>
<dbReference type="InterPro" id="IPR027806">
    <property type="entry name" value="HARBI1_dom"/>
</dbReference>
<comment type="caution">
    <text evidence="9">The sequence shown here is derived from an EMBL/GenBank/DDBJ whole genome shotgun (WGS) entry which is preliminary data.</text>
</comment>
<evidence type="ECO:0000256" key="1">
    <source>
        <dbReference type="ARBA" id="ARBA00001968"/>
    </source>
</evidence>
<evidence type="ECO:0000313" key="10">
    <source>
        <dbReference type="Proteomes" id="UP000198287"/>
    </source>
</evidence>
<dbReference type="EMBL" id="LNIX01000013">
    <property type="protein sequence ID" value="OXA47393.1"/>
    <property type="molecule type" value="Genomic_DNA"/>
</dbReference>
<dbReference type="Proteomes" id="UP000198287">
    <property type="component" value="Unassembled WGS sequence"/>
</dbReference>
<dbReference type="GO" id="GO:0005634">
    <property type="term" value="C:nucleus"/>
    <property type="evidence" value="ECO:0007669"/>
    <property type="project" value="UniProtKB-SubCell"/>
</dbReference>
<dbReference type="GO" id="GO:0046872">
    <property type="term" value="F:metal ion binding"/>
    <property type="evidence" value="ECO:0007669"/>
    <property type="project" value="UniProtKB-KW"/>
</dbReference>
<dbReference type="GO" id="GO:0016787">
    <property type="term" value="F:hydrolase activity"/>
    <property type="evidence" value="ECO:0007669"/>
    <property type="project" value="UniProtKB-KW"/>
</dbReference>
<dbReference type="PANTHER" id="PTHR22930:SF85">
    <property type="entry name" value="GH03217P-RELATED"/>
    <property type="match status" value="1"/>
</dbReference>
<feature type="domain" description="DDE Tnp4" evidence="8">
    <location>
        <begin position="192"/>
        <end position="351"/>
    </location>
</feature>
<evidence type="ECO:0000256" key="2">
    <source>
        <dbReference type="ARBA" id="ARBA00004123"/>
    </source>
</evidence>
<dbReference type="OMA" id="WPNETER"/>
<reference evidence="9 10" key="1">
    <citation type="submission" date="2015-12" db="EMBL/GenBank/DDBJ databases">
        <title>The genome of Folsomia candida.</title>
        <authorList>
            <person name="Faddeeva A."/>
            <person name="Derks M.F."/>
            <person name="Anvar Y."/>
            <person name="Smit S."/>
            <person name="Van Straalen N."/>
            <person name="Roelofs D."/>
        </authorList>
    </citation>
    <scope>NUCLEOTIDE SEQUENCE [LARGE SCALE GENOMIC DNA]</scope>
    <source>
        <strain evidence="9 10">VU population</strain>
        <tissue evidence="9">Whole body</tissue>
    </source>
</reference>
<evidence type="ECO:0000256" key="5">
    <source>
        <dbReference type="ARBA" id="ARBA00022723"/>
    </source>
</evidence>
<organism evidence="9 10">
    <name type="scientific">Folsomia candida</name>
    <name type="common">Springtail</name>
    <dbReference type="NCBI Taxonomy" id="158441"/>
    <lineage>
        <taxon>Eukaryota</taxon>
        <taxon>Metazoa</taxon>
        <taxon>Ecdysozoa</taxon>
        <taxon>Arthropoda</taxon>
        <taxon>Hexapoda</taxon>
        <taxon>Collembola</taxon>
        <taxon>Entomobryomorpha</taxon>
        <taxon>Isotomoidea</taxon>
        <taxon>Isotomidae</taxon>
        <taxon>Proisotominae</taxon>
        <taxon>Folsomia</taxon>
    </lineage>
</organism>
<evidence type="ECO:0000256" key="6">
    <source>
        <dbReference type="ARBA" id="ARBA00022801"/>
    </source>
</evidence>
<dbReference type="Pfam" id="PF13359">
    <property type="entry name" value="DDE_Tnp_4"/>
    <property type="match status" value="1"/>
</dbReference>
<dbReference type="AlphaFoldDB" id="A0A226DQA1"/>
<evidence type="ECO:0000259" key="8">
    <source>
        <dbReference type="Pfam" id="PF13359"/>
    </source>
</evidence>
<accession>A0A226DQA1</accession>
<evidence type="ECO:0000313" key="9">
    <source>
        <dbReference type="EMBL" id="OXA47393.1"/>
    </source>
</evidence>